<dbReference type="InterPro" id="IPR005829">
    <property type="entry name" value="Sugar_transporter_CS"/>
</dbReference>
<dbReference type="InParanoid" id="A0A136IZ75"/>
<dbReference type="Proteomes" id="UP000070501">
    <property type="component" value="Unassembled WGS sequence"/>
</dbReference>
<evidence type="ECO:0000313" key="9">
    <source>
        <dbReference type="Proteomes" id="UP000070501"/>
    </source>
</evidence>
<protein>
    <submittedName>
        <fullName evidence="8">Fungal trichothecene efflux pump</fullName>
    </submittedName>
</protein>
<keyword evidence="5 6" id="KW-0472">Membrane</keyword>
<dbReference type="AlphaFoldDB" id="A0A136IZ75"/>
<feature type="transmembrane region" description="Helical" evidence="6">
    <location>
        <begin position="241"/>
        <end position="261"/>
    </location>
</feature>
<feature type="transmembrane region" description="Helical" evidence="6">
    <location>
        <begin position="111"/>
        <end position="130"/>
    </location>
</feature>
<feature type="transmembrane region" description="Helical" evidence="6">
    <location>
        <begin position="445"/>
        <end position="464"/>
    </location>
</feature>
<evidence type="ECO:0000256" key="6">
    <source>
        <dbReference type="SAM" id="Phobius"/>
    </source>
</evidence>
<dbReference type="PANTHER" id="PTHR23501">
    <property type="entry name" value="MAJOR FACILITATOR SUPERFAMILY"/>
    <property type="match status" value="1"/>
</dbReference>
<feature type="transmembrane region" description="Helical" evidence="6">
    <location>
        <begin position="535"/>
        <end position="553"/>
    </location>
</feature>
<keyword evidence="9" id="KW-1185">Reference proteome</keyword>
<dbReference type="PANTHER" id="PTHR23501:SF109">
    <property type="entry name" value="MAJOR FACILITATOR SUPERFAMILY (MFS) PROFILE DOMAIN-CONTAINING PROTEIN-RELATED"/>
    <property type="match status" value="1"/>
</dbReference>
<feature type="transmembrane region" description="Helical" evidence="6">
    <location>
        <begin position="407"/>
        <end position="433"/>
    </location>
</feature>
<reference evidence="9" key="1">
    <citation type="submission" date="2016-02" db="EMBL/GenBank/DDBJ databases">
        <title>Draft genome sequence of Microdochium bolleyi, a fungal endophyte of beachgrass.</title>
        <authorList>
            <consortium name="DOE Joint Genome Institute"/>
            <person name="David A.S."/>
            <person name="May G."/>
            <person name="Haridas S."/>
            <person name="Lim J."/>
            <person name="Wang M."/>
            <person name="Labutti K."/>
            <person name="Lipzen A."/>
            <person name="Barry K."/>
            <person name="Grigoriev I.V."/>
        </authorList>
    </citation>
    <scope>NUCLEOTIDE SEQUENCE [LARGE SCALE GENOMIC DNA]</scope>
    <source>
        <strain evidence="9">J235TASD1</strain>
    </source>
</reference>
<dbReference type="EMBL" id="KQ964253">
    <property type="protein sequence ID" value="KXJ90089.1"/>
    <property type="molecule type" value="Genomic_DNA"/>
</dbReference>
<feature type="transmembrane region" description="Helical" evidence="6">
    <location>
        <begin position="273"/>
        <end position="292"/>
    </location>
</feature>
<dbReference type="InterPro" id="IPR010573">
    <property type="entry name" value="MFS_Str1/Tri12-like"/>
</dbReference>
<evidence type="ECO:0000256" key="2">
    <source>
        <dbReference type="ARBA" id="ARBA00022448"/>
    </source>
</evidence>
<evidence type="ECO:0000256" key="3">
    <source>
        <dbReference type="ARBA" id="ARBA00022692"/>
    </source>
</evidence>
<feature type="transmembrane region" description="Helical" evidence="6">
    <location>
        <begin position="200"/>
        <end position="220"/>
    </location>
</feature>
<feature type="domain" description="Major facilitator superfamily (MFS) profile" evidence="7">
    <location>
        <begin position="41"/>
        <end position="558"/>
    </location>
</feature>
<evidence type="ECO:0000313" key="8">
    <source>
        <dbReference type="EMBL" id="KXJ90089.1"/>
    </source>
</evidence>
<keyword evidence="4 6" id="KW-1133">Transmembrane helix</keyword>
<evidence type="ECO:0000256" key="1">
    <source>
        <dbReference type="ARBA" id="ARBA00004141"/>
    </source>
</evidence>
<dbReference type="SUPFAM" id="SSF103473">
    <property type="entry name" value="MFS general substrate transporter"/>
    <property type="match status" value="2"/>
</dbReference>
<evidence type="ECO:0000256" key="5">
    <source>
        <dbReference type="ARBA" id="ARBA00023136"/>
    </source>
</evidence>
<dbReference type="GO" id="GO:0005886">
    <property type="term" value="C:plasma membrane"/>
    <property type="evidence" value="ECO:0007669"/>
    <property type="project" value="TreeGrafter"/>
</dbReference>
<feature type="transmembrane region" description="Helical" evidence="6">
    <location>
        <begin position="136"/>
        <end position="155"/>
    </location>
</feature>
<feature type="transmembrane region" description="Helical" evidence="6">
    <location>
        <begin position="383"/>
        <end position="401"/>
    </location>
</feature>
<feature type="transmembrane region" description="Helical" evidence="6">
    <location>
        <begin position="504"/>
        <end position="523"/>
    </location>
</feature>
<dbReference type="PROSITE" id="PS50850">
    <property type="entry name" value="MFS"/>
    <property type="match status" value="1"/>
</dbReference>
<dbReference type="Gene3D" id="1.20.1250.20">
    <property type="entry name" value="MFS general substrate transporter like domains"/>
    <property type="match status" value="2"/>
</dbReference>
<feature type="transmembrane region" description="Helical" evidence="6">
    <location>
        <begin position="167"/>
        <end position="188"/>
    </location>
</feature>
<dbReference type="Pfam" id="PF06609">
    <property type="entry name" value="TRI12"/>
    <property type="match status" value="1"/>
</dbReference>
<organism evidence="8 9">
    <name type="scientific">Microdochium bolleyi</name>
    <dbReference type="NCBI Taxonomy" id="196109"/>
    <lineage>
        <taxon>Eukaryota</taxon>
        <taxon>Fungi</taxon>
        <taxon>Dikarya</taxon>
        <taxon>Ascomycota</taxon>
        <taxon>Pezizomycotina</taxon>
        <taxon>Sordariomycetes</taxon>
        <taxon>Xylariomycetidae</taxon>
        <taxon>Xylariales</taxon>
        <taxon>Microdochiaceae</taxon>
        <taxon>Microdochium</taxon>
    </lineage>
</organism>
<sequence>MASGELSQVGSNVHSEAGTTGEIIGFETDLSELPAGYYTSKFFVGSMFAVGVSLTAGVAAFGFAAPLLTIINNDLGPDPMFIWVSLVYNVTLAIALVLVGRLSDIFGRRWFFIGGQVLAVIGSVVCAKSTSVPMLIGGNVLLGIATGPQLSFHFVMGELVPMKYRFLGNAFLYLFCIPGSGIAPVIGYKMVQSSLGWHGVYWILLGINGIALILWVLFYFPPSFGKKHAGDINSKMYWIKNFDYIGTMLFIAGFVVFLLGLSWGGALYPWKSAAVIGAIVSGFAVMVVFVLWEIYAPLKEPLVPMHLFRNGQWVSAVVLLGLGAGVYYAFAIILPIQAAVLYNNGDLSEVAWISSIVGLGIITGQVLSGCLAEPIGKTRIQCMTVFTIGGIFLGACGCITPDNKNTIIALVYVGCVFIGWNETVCLANATILVKDQRMIGTAGGVAGSVRAAICAVLIAVYTTVLTNELTKNLSTGVPAALVGAGLPATSIADFMAAMTAGTPAAFAAVPGLTAEITAVGVRAYKWAYSDAFKSVYLTTIAFSAFAVVLTWFAPNTDDLMTGKVAATLANEDGHVIQDNGEKKGQAV</sequence>
<feature type="transmembrane region" description="Helical" evidence="6">
    <location>
        <begin position="42"/>
        <end position="68"/>
    </location>
</feature>
<dbReference type="InterPro" id="IPR053791">
    <property type="entry name" value="MFS_Tri12-like"/>
</dbReference>
<dbReference type="PROSITE" id="PS00216">
    <property type="entry name" value="SUGAR_TRANSPORT_1"/>
    <property type="match status" value="1"/>
</dbReference>
<keyword evidence="3 6" id="KW-0812">Transmembrane</keyword>
<keyword evidence="2" id="KW-0813">Transport</keyword>
<feature type="transmembrane region" description="Helical" evidence="6">
    <location>
        <begin position="350"/>
        <end position="371"/>
    </location>
</feature>
<feature type="transmembrane region" description="Helical" evidence="6">
    <location>
        <begin position="80"/>
        <end position="99"/>
    </location>
</feature>
<accession>A0A136IZ75</accession>
<gene>
    <name evidence="8" type="ORF">Micbo1qcDRAFT_120577</name>
</gene>
<feature type="transmembrane region" description="Helical" evidence="6">
    <location>
        <begin position="313"/>
        <end position="338"/>
    </location>
</feature>
<name>A0A136IZ75_9PEZI</name>
<dbReference type="InterPro" id="IPR036259">
    <property type="entry name" value="MFS_trans_sf"/>
</dbReference>
<dbReference type="InterPro" id="IPR020846">
    <property type="entry name" value="MFS_dom"/>
</dbReference>
<dbReference type="GO" id="GO:0022857">
    <property type="term" value="F:transmembrane transporter activity"/>
    <property type="evidence" value="ECO:0007669"/>
    <property type="project" value="InterPro"/>
</dbReference>
<proteinExistence type="predicted"/>
<comment type="subcellular location">
    <subcellularLocation>
        <location evidence="1">Membrane</location>
        <topology evidence="1">Multi-pass membrane protein</topology>
    </subcellularLocation>
</comment>
<evidence type="ECO:0000256" key="4">
    <source>
        <dbReference type="ARBA" id="ARBA00022989"/>
    </source>
</evidence>
<dbReference type="CDD" id="cd06179">
    <property type="entry name" value="MFS_TRI12_like"/>
    <property type="match status" value="1"/>
</dbReference>
<evidence type="ECO:0000259" key="7">
    <source>
        <dbReference type="PROSITE" id="PS50850"/>
    </source>
</evidence>
<dbReference type="OrthoDB" id="4161376at2759"/>